<feature type="transmembrane region" description="Helical" evidence="1">
    <location>
        <begin position="272"/>
        <end position="296"/>
    </location>
</feature>
<dbReference type="PANTHER" id="PTHR34473:SF2">
    <property type="entry name" value="UPF0699 TRANSMEMBRANE PROTEIN YDBT"/>
    <property type="match status" value="1"/>
</dbReference>
<dbReference type="InterPro" id="IPR014529">
    <property type="entry name" value="UCP026631"/>
</dbReference>
<keyword evidence="4" id="KW-1185">Reference proteome</keyword>
<dbReference type="EMBL" id="SPUH01000002">
    <property type="protein sequence ID" value="TKS53048.1"/>
    <property type="molecule type" value="Genomic_DNA"/>
</dbReference>
<protein>
    <recommendedName>
        <fullName evidence="2">YdbS-like PH domain-containing protein</fullName>
    </recommendedName>
</protein>
<reference evidence="3 4" key="1">
    <citation type="submission" date="2019-01" db="EMBL/GenBank/DDBJ databases">
        <authorList>
            <person name="Zhang S."/>
        </authorList>
    </citation>
    <scope>NUCLEOTIDE SEQUENCE [LARGE SCALE GENOMIC DNA]</scope>
    <source>
        <strain evidence="3 4">1626</strain>
    </source>
</reference>
<feature type="domain" description="YdbS-like PH" evidence="2">
    <location>
        <begin position="298"/>
        <end position="356"/>
    </location>
</feature>
<keyword evidence="1" id="KW-1133">Transmembrane helix</keyword>
<sequence length="538" mass="59086">MTTTPDPAGDDGDPGHLHGAGSIAASSTATVTDAAADALLPTDGERRLHPLSWLFVLLSQVGQMLVPLVAIALFGASRDDGARLGIVAVALVALLIGAVWRYLTFRYRIGSDSVFVRSGLFERSLRQIPFSRIHDVALHQTLLHRLFGVAEVRLESAGGSKPEARMQVLTLAEALALEQVVRRRASATDAVEAHAQDATAPADQSRTLLALSIGEVIRLGLVSNRGMVVVAGAVALLMQALPDNMAGDLLTRVAREAFGRVSVLGDAWQGQLMAATLLLVLALFALRLLSVVLALVQYHGFRLVEDGRRLGVERGLLTRLRNSVPRRRIQAWTLQEGLLHRLLRRRSLQVDTAVVSRGQDQRSLSELAPIAPAAECDALVRHLLDAGDWPPTQWRPLHRHAWLRLLTPGLVFSLLLAAGLTWWLGAWGLSGLLWLPWAVLAATQHARRAGYAIDDRLLAVREGWWSRHWRFAEIDKLQALRLRRTPFDRCTGMASLWLDTAGAGAMAPSLRIRFLPLADARALLDRLTREVARRPLRW</sequence>
<proteinExistence type="predicted"/>
<gene>
    <name evidence="3" type="ORF">E4582_12670</name>
</gene>
<feature type="domain" description="YdbS-like PH" evidence="2">
    <location>
        <begin position="447"/>
        <end position="526"/>
    </location>
</feature>
<dbReference type="InterPro" id="IPR005182">
    <property type="entry name" value="YdbS-like_PH"/>
</dbReference>
<dbReference type="PIRSF" id="PIRSF026631">
    <property type="entry name" value="UCP026631"/>
    <property type="match status" value="1"/>
</dbReference>
<feature type="domain" description="YdbS-like PH" evidence="2">
    <location>
        <begin position="102"/>
        <end position="177"/>
    </location>
</feature>
<comment type="caution">
    <text evidence="3">The sequence shown here is derived from an EMBL/GenBank/DDBJ whole genome shotgun (WGS) entry which is preliminary data.</text>
</comment>
<feature type="transmembrane region" description="Helical" evidence="1">
    <location>
        <begin position="401"/>
        <end position="420"/>
    </location>
</feature>
<feature type="transmembrane region" description="Helical" evidence="1">
    <location>
        <begin position="82"/>
        <end position="103"/>
    </location>
</feature>
<name>A0A4Z1R8R3_9GAMM</name>
<dbReference type="AlphaFoldDB" id="A0A4Z1R8R3"/>
<evidence type="ECO:0000313" key="3">
    <source>
        <dbReference type="EMBL" id="TKS53048.1"/>
    </source>
</evidence>
<evidence type="ECO:0000259" key="2">
    <source>
        <dbReference type="Pfam" id="PF03703"/>
    </source>
</evidence>
<feature type="transmembrane region" description="Helical" evidence="1">
    <location>
        <begin position="222"/>
        <end position="241"/>
    </location>
</feature>
<organism evidence="3 4">
    <name type="scientific">Luteimonas yindakuii</name>
    <dbReference type="NCBI Taxonomy" id="2565782"/>
    <lineage>
        <taxon>Bacteria</taxon>
        <taxon>Pseudomonadati</taxon>
        <taxon>Pseudomonadota</taxon>
        <taxon>Gammaproteobacteria</taxon>
        <taxon>Lysobacterales</taxon>
        <taxon>Lysobacteraceae</taxon>
        <taxon>Luteimonas</taxon>
    </lineage>
</organism>
<dbReference type="Proteomes" id="UP000298681">
    <property type="component" value="Unassembled WGS sequence"/>
</dbReference>
<keyword evidence="1" id="KW-0472">Membrane</keyword>
<keyword evidence="1" id="KW-0812">Transmembrane</keyword>
<dbReference type="Pfam" id="PF03703">
    <property type="entry name" value="bPH_2"/>
    <property type="match status" value="3"/>
</dbReference>
<evidence type="ECO:0000313" key="4">
    <source>
        <dbReference type="Proteomes" id="UP000298681"/>
    </source>
</evidence>
<dbReference type="RefSeq" id="WP_134675168.1">
    <property type="nucleotide sequence ID" value="NZ_SPUH01000002.1"/>
</dbReference>
<dbReference type="PANTHER" id="PTHR34473">
    <property type="entry name" value="UPF0699 TRANSMEMBRANE PROTEIN YDBS"/>
    <property type="match status" value="1"/>
</dbReference>
<feature type="transmembrane region" description="Helical" evidence="1">
    <location>
        <begin position="53"/>
        <end position="76"/>
    </location>
</feature>
<evidence type="ECO:0000256" key="1">
    <source>
        <dbReference type="SAM" id="Phobius"/>
    </source>
</evidence>
<accession>A0A4Z1R8R3</accession>